<dbReference type="PANTHER" id="PTHR38730:SF1">
    <property type="entry name" value="SLL7028 PROTEIN"/>
    <property type="match status" value="1"/>
</dbReference>
<organism evidence="2 3">
    <name type="scientific">Candidatus Levilactobacillus faecigallinarum</name>
    <dbReference type="NCBI Taxonomy" id="2838638"/>
    <lineage>
        <taxon>Bacteria</taxon>
        <taxon>Bacillati</taxon>
        <taxon>Bacillota</taxon>
        <taxon>Bacilli</taxon>
        <taxon>Lactobacillales</taxon>
        <taxon>Lactobacillaceae</taxon>
        <taxon>Levilactobacillus</taxon>
    </lineage>
</organism>
<dbReference type="AlphaFoldDB" id="A0A9D1U555"/>
<dbReference type="InterPro" id="IPR025154">
    <property type="entry name" value="Put_metallopeptidase_dom"/>
</dbReference>
<comment type="caution">
    <text evidence="2">The sequence shown here is derived from an EMBL/GenBank/DDBJ whole genome shotgun (WGS) entry which is preliminary data.</text>
</comment>
<reference evidence="2" key="2">
    <citation type="submission" date="2021-04" db="EMBL/GenBank/DDBJ databases">
        <authorList>
            <person name="Gilroy R."/>
        </authorList>
    </citation>
    <scope>NUCLEOTIDE SEQUENCE</scope>
    <source>
        <strain evidence="2">CHK173-259</strain>
    </source>
</reference>
<name>A0A9D1U555_9LACO</name>
<dbReference type="Proteomes" id="UP000886822">
    <property type="component" value="Unassembled WGS sequence"/>
</dbReference>
<evidence type="ECO:0000313" key="3">
    <source>
        <dbReference type="Proteomes" id="UP000886822"/>
    </source>
</evidence>
<dbReference type="EMBL" id="DXGJ01000021">
    <property type="protein sequence ID" value="HIW71505.1"/>
    <property type="molecule type" value="Genomic_DNA"/>
</dbReference>
<feature type="non-terminal residue" evidence="2">
    <location>
        <position position="393"/>
    </location>
</feature>
<sequence length="393" mass="43583">MVSLTASLRRLATVTGPGQTAATQQVYQDAVMYLLEHDPFYGRVLSQLTVTMGAALAPIGLAPTKTGWQLRLSPGALAASRWTGAQWLAMLRHTVLHLVWQHPTRYATALKAPQQAALVRWATDAAVNDYLTDLPAGAMTSRRLQDMMGRSLPRRADSAVYWRELRQWRMSARSGHHLTRRGPTPVGASADRWARTVQAATVSDDHQGWQAANDGDAAQREQWRQQVLRTTAESLSAKQRGTLPGAIQAALTVTPAQHPLDWRGRLQRHLGQVPTGRQPAYGRFNRRQPWRMELPGQTTATWQTIQIFVDESGSMGNREIGYLLGQLASLLAIYPAPVTVYPFDTVVHLQARQRLTGRVTVRQRVGGGGTRFQAVFDALPRLMRTGGRQLVII</sequence>
<dbReference type="Pfam" id="PF13203">
    <property type="entry name" value="DUF2201_N"/>
    <property type="match status" value="1"/>
</dbReference>
<evidence type="ECO:0000259" key="1">
    <source>
        <dbReference type="Pfam" id="PF13203"/>
    </source>
</evidence>
<reference evidence="2" key="1">
    <citation type="journal article" date="2021" name="PeerJ">
        <title>Extensive microbial diversity within the chicken gut microbiome revealed by metagenomics and culture.</title>
        <authorList>
            <person name="Gilroy R."/>
            <person name="Ravi A."/>
            <person name="Getino M."/>
            <person name="Pursley I."/>
            <person name="Horton D.L."/>
            <person name="Alikhan N.F."/>
            <person name="Baker D."/>
            <person name="Gharbi K."/>
            <person name="Hall N."/>
            <person name="Watson M."/>
            <person name="Adriaenssens E.M."/>
            <person name="Foster-Nyarko E."/>
            <person name="Jarju S."/>
            <person name="Secka A."/>
            <person name="Antonio M."/>
            <person name="Oren A."/>
            <person name="Chaudhuri R.R."/>
            <person name="La Ragione R."/>
            <person name="Hildebrand F."/>
            <person name="Pallen M.J."/>
        </authorList>
    </citation>
    <scope>NUCLEOTIDE SEQUENCE</scope>
    <source>
        <strain evidence="2">CHK173-259</strain>
    </source>
</reference>
<gene>
    <name evidence="2" type="ORF">H9875_02655</name>
</gene>
<feature type="domain" description="Putative metallopeptidase" evidence="1">
    <location>
        <begin position="27"/>
        <end position="288"/>
    </location>
</feature>
<accession>A0A9D1U555</accession>
<proteinExistence type="predicted"/>
<evidence type="ECO:0000313" key="2">
    <source>
        <dbReference type="EMBL" id="HIW71505.1"/>
    </source>
</evidence>
<protein>
    <recommendedName>
        <fullName evidence="1">Putative metallopeptidase domain-containing protein</fullName>
    </recommendedName>
</protein>
<dbReference type="PANTHER" id="PTHR38730">
    <property type="entry name" value="SLL7028 PROTEIN"/>
    <property type="match status" value="1"/>
</dbReference>